<evidence type="ECO:0000256" key="5">
    <source>
        <dbReference type="ARBA" id="ARBA00022496"/>
    </source>
</evidence>
<dbReference type="InterPro" id="IPR039426">
    <property type="entry name" value="TonB-dep_rcpt-like"/>
</dbReference>
<comment type="subcellular location">
    <subcellularLocation>
        <location evidence="1 14">Cell outer membrane</location>
        <topology evidence="1 14">Multi-pass membrane protein</topology>
    </subcellularLocation>
</comment>
<evidence type="ECO:0000256" key="16">
    <source>
        <dbReference type="SAM" id="SignalP"/>
    </source>
</evidence>
<dbReference type="InterPro" id="IPR012910">
    <property type="entry name" value="Plug_dom"/>
</dbReference>
<dbReference type="InterPro" id="IPR036942">
    <property type="entry name" value="Beta-barrel_TonB_sf"/>
</dbReference>
<dbReference type="GO" id="GO:0009279">
    <property type="term" value="C:cell outer membrane"/>
    <property type="evidence" value="ECO:0007669"/>
    <property type="project" value="UniProtKB-SubCell"/>
</dbReference>
<dbReference type="PANTHER" id="PTHR32552">
    <property type="entry name" value="FERRICHROME IRON RECEPTOR-RELATED"/>
    <property type="match status" value="1"/>
</dbReference>
<evidence type="ECO:0000256" key="12">
    <source>
        <dbReference type="ARBA" id="ARBA00023170"/>
    </source>
</evidence>
<gene>
    <name evidence="18" type="ORF">A1356_14415</name>
</gene>
<dbReference type="CDD" id="cd01347">
    <property type="entry name" value="ligand_gated_channel"/>
    <property type="match status" value="1"/>
</dbReference>
<reference evidence="18 19" key="1">
    <citation type="submission" date="2016-03" db="EMBL/GenBank/DDBJ databases">
        <authorList>
            <person name="Heylen K."/>
            <person name="De Vos P."/>
            <person name="Vekeman B."/>
        </authorList>
    </citation>
    <scope>NUCLEOTIDE SEQUENCE [LARGE SCALE GENOMIC DNA]</scope>
    <source>
        <strain evidence="18 19">R-49807</strain>
    </source>
</reference>
<dbReference type="InterPro" id="IPR000531">
    <property type="entry name" value="Beta-barrel_TonB"/>
</dbReference>
<evidence type="ECO:0000256" key="1">
    <source>
        <dbReference type="ARBA" id="ARBA00004571"/>
    </source>
</evidence>
<dbReference type="RefSeq" id="WP_064027921.1">
    <property type="nucleotide sequence ID" value="NZ_LUUL01000084.1"/>
</dbReference>
<dbReference type="SMART" id="SM00965">
    <property type="entry name" value="STN"/>
    <property type="match status" value="1"/>
</dbReference>
<evidence type="ECO:0000259" key="17">
    <source>
        <dbReference type="SMART" id="SM00965"/>
    </source>
</evidence>
<evidence type="ECO:0000256" key="15">
    <source>
        <dbReference type="RuleBase" id="RU003357"/>
    </source>
</evidence>
<evidence type="ECO:0000256" key="11">
    <source>
        <dbReference type="ARBA" id="ARBA00023136"/>
    </source>
</evidence>
<dbReference type="PANTHER" id="PTHR32552:SF68">
    <property type="entry name" value="FERRICHROME OUTER MEMBRANE TRANSPORTER_PHAGE RECEPTOR"/>
    <property type="match status" value="1"/>
</dbReference>
<evidence type="ECO:0000313" key="18">
    <source>
        <dbReference type="EMBL" id="OAI24969.1"/>
    </source>
</evidence>
<organism evidence="18 19">
    <name type="scientific">Methylomonas koyamae</name>
    <dbReference type="NCBI Taxonomy" id="702114"/>
    <lineage>
        <taxon>Bacteria</taxon>
        <taxon>Pseudomonadati</taxon>
        <taxon>Pseudomonadota</taxon>
        <taxon>Gammaproteobacteria</taxon>
        <taxon>Methylococcales</taxon>
        <taxon>Methylococcaceae</taxon>
        <taxon>Methylomonas</taxon>
    </lineage>
</organism>
<proteinExistence type="inferred from homology"/>
<feature type="chain" id="PRO_5041733514" evidence="16">
    <location>
        <begin position="35"/>
        <end position="809"/>
    </location>
</feature>
<keyword evidence="13 14" id="KW-0998">Cell outer membrane</keyword>
<keyword evidence="9" id="KW-0406">Ion transport</keyword>
<dbReference type="InterPro" id="IPR011662">
    <property type="entry name" value="Secretin/TonB_short_N"/>
</dbReference>
<keyword evidence="19" id="KW-1185">Reference proteome</keyword>
<sequence length="809" mass="89555">MSPTKRRCRPGFQSSRLQQAVTGMLLLSALTVSATPYAESEPDTLSVKHSYHIGGGSLSHVLSQFATASGLLFVAEARLTEGKTSAGLDGEYTVEEGFRKLLAGSGLTHAIASDKTVTLKIAQPQPQSGTTAMPAVTVVGKAVYDSTDPYNEDYRLPNANTATKTDTPIMETPFSVQIVPKQVLQDQQAVRLKDALKNVSGVMPGGDQSRSDEFIIRGFRNNTVYRNGVLSPALGQRIGMNRRETANLERVEVLKGPGSILYGRAEPGGIMNVVTKQPLATPYYSLQQQFGSFDFYRTTLDATGPITDDGSLLYRFNLAYQDSKSFREFVGDERVFVAPVLRWNIDPRTQVTFEFEYLKDDYSLEPGIPNIGNRPAPLPRERNLSEPYTKRSKEFMLASMNWSHEFNDNWTLRHRFSYENFENQHTGLFFLGNVAANGTINRRFFVDNFPSQRYFNNIDLTGKFETFGLKHTLLLGGDYFRADDLITQIGVAAPAINIYNPVHSPLPSLPAPTFGDKTTAWYGLFLQDQIELPLNVHVLGGLRYDSATVDNNLLGRTVSDDDRVSPRGGVLWRPLNWLSLYGSYTENFSQSNSQFRTDGVILPPETAQQWETGVKTEFWDGRLSATLAYFDLTKQNVPVFDPLNPLVPKTAGEAESRGLEFDLSGEVLPGWRIIGAYSYLPFAKITKDVAADGGIGNTGKRLVLDPRHFGSLWNTYEFQTGDLQGLKLGAGVTAVGQRQGDTANTYQLPGYATLNLMASYSMSINSAKLTAQINADNLLDKQYFAASNDGNQIFFGAPRTFMGAIRVEY</sequence>
<dbReference type="Gene3D" id="2.170.130.10">
    <property type="entry name" value="TonB-dependent receptor, plug domain"/>
    <property type="match status" value="1"/>
</dbReference>
<keyword evidence="3 14" id="KW-0813">Transport</keyword>
<evidence type="ECO:0000256" key="9">
    <source>
        <dbReference type="ARBA" id="ARBA00023065"/>
    </source>
</evidence>
<evidence type="ECO:0000256" key="8">
    <source>
        <dbReference type="ARBA" id="ARBA00023004"/>
    </source>
</evidence>
<dbReference type="GO" id="GO:0015344">
    <property type="term" value="F:siderophore uptake transmembrane transporter activity"/>
    <property type="evidence" value="ECO:0007669"/>
    <property type="project" value="TreeGrafter"/>
</dbReference>
<evidence type="ECO:0000256" key="14">
    <source>
        <dbReference type="PROSITE-ProRule" id="PRU01360"/>
    </source>
</evidence>
<keyword evidence="5" id="KW-0410">Iron transport</keyword>
<dbReference type="Gene3D" id="2.40.170.20">
    <property type="entry name" value="TonB-dependent receptor, beta-barrel domain"/>
    <property type="match status" value="1"/>
</dbReference>
<evidence type="ECO:0000256" key="3">
    <source>
        <dbReference type="ARBA" id="ARBA00022448"/>
    </source>
</evidence>
<dbReference type="SUPFAM" id="SSF56935">
    <property type="entry name" value="Porins"/>
    <property type="match status" value="1"/>
</dbReference>
<evidence type="ECO:0000256" key="10">
    <source>
        <dbReference type="ARBA" id="ARBA00023077"/>
    </source>
</evidence>
<keyword evidence="11 14" id="KW-0472">Membrane</keyword>
<dbReference type="Pfam" id="PF07715">
    <property type="entry name" value="Plug"/>
    <property type="match status" value="1"/>
</dbReference>
<dbReference type="InterPro" id="IPR010105">
    <property type="entry name" value="TonB_sidphr_rcpt"/>
</dbReference>
<dbReference type="NCBIfam" id="TIGR01783">
    <property type="entry name" value="TonB-siderophor"/>
    <property type="match status" value="1"/>
</dbReference>
<dbReference type="GO" id="GO:0015891">
    <property type="term" value="P:siderophore transport"/>
    <property type="evidence" value="ECO:0007669"/>
    <property type="project" value="InterPro"/>
</dbReference>
<dbReference type="Gene3D" id="3.55.50.30">
    <property type="match status" value="1"/>
</dbReference>
<dbReference type="Pfam" id="PF00593">
    <property type="entry name" value="TonB_dep_Rec_b-barrel"/>
    <property type="match status" value="1"/>
</dbReference>
<dbReference type="FunFam" id="2.40.170.20:FF:000005">
    <property type="entry name" value="TonB-dependent siderophore receptor"/>
    <property type="match status" value="1"/>
</dbReference>
<feature type="signal peptide" evidence="16">
    <location>
        <begin position="1"/>
        <end position="34"/>
    </location>
</feature>
<dbReference type="AlphaFoldDB" id="A0AA91I4Q8"/>
<keyword evidence="8" id="KW-0408">Iron</keyword>
<evidence type="ECO:0000256" key="13">
    <source>
        <dbReference type="ARBA" id="ARBA00023237"/>
    </source>
</evidence>
<dbReference type="Proteomes" id="UP000077734">
    <property type="component" value="Unassembled WGS sequence"/>
</dbReference>
<dbReference type="InterPro" id="IPR037066">
    <property type="entry name" value="Plug_dom_sf"/>
</dbReference>
<dbReference type="FunFam" id="2.170.130.10:FF:000001">
    <property type="entry name" value="Catecholate siderophore TonB-dependent receptor"/>
    <property type="match status" value="1"/>
</dbReference>
<name>A0AA91I4Q8_9GAMM</name>
<protein>
    <submittedName>
        <fullName evidence="18">TonB-dependent receptor</fullName>
    </submittedName>
</protein>
<evidence type="ECO:0000256" key="4">
    <source>
        <dbReference type="ARBA" id="ARBA00022452"/>
    </source>
</evidence>
<keyword evidence="10 15" id="KW-0798">TonB box</keyword>
<comment type="similarity">
    <text evidence="2 14 15">Belongs to the TonB-dependent receptor family.</text>
</comment>
<keyword evidence="7 16" id="KW-0732">Signal</keyword>
<evidence type="ECO:0000256" key="7">
    <source>
        <dbReference type="ARBA" id="ARBA00022729"/>
    </source>
</evidence>
<evidence type="ECO:0000256" key="6">
    <source>
        <dbReference type="ARBA" id="ARBA00022692"/>
    </source>
</evidence>
<keyword evidence="12 18" id="KW-0675">Receptor</keyword>
<evidence type="ECO:0000313" key="19">
    <source>
        <dbReference type="Proteomes" id="UP000077734"/>
    </source>
</evidence>
<feature type="domain" description="Secretin/TonB short N-terminal" evidence="17">
    <location>
        <begin position="71"/>
        <end position="122"/>
    </location>
</feature>
<keyword evidence="4 14" id="KW-1134">Transmembrane beta strand</keyword>
<keyword evidence="6 14" id="KW-0812">Transmembrane</keyword>
<dbReference type="GO" id="GO:0038023">
    <property type="term" value="F:signaling receptor activity"/>
    <property type="evidence" value="ECO:0007669"/>
    <property type="project" value="InterPro"/>
</dbReference>
<dbReference type="EMBL" id="LUUL01000084">
    <property type="protein sequence ID" value="OAI24969.1"/>
    <property type="molecule type" value="Genomic_DNA"/>
</dbReference>
<dbReference type="Pfam" id="PF07660">
    <property type="entry name" value="STN"/>
    <property type="match status" value="1"/>
</dbReference>
<accession>A0AA91I4Q8</accession>
<comment type="caution">
    <text evidence="18">The sequence shown here is derived from an EMBL/GenBank/DDBJ whole genome shotgun (WGS) entry which is preliminary data.</text>
</comment>
<evidence type="ECO:0000256" key="2">
    <source>
        <dbReference type="ARBA" id="ARBA00009810"/>
    </source>
</evidence>
<dbReference type="PROSITE" id="PS52016">
    <property type="entry name" value="TONB_DEPENDENT_REC_3"/>
    <property type="match status" value="1"/>
</dbReference>